<dbReference type="EMBL" id="PRLP01000033">
    <property type="protein sequence ID" value="PPC77461.1"/>
    <property type="molecule type" value="Genomic_DNA"/>
</dbReference>
<dbReference type="PANTHER" id="PTHR38731">
    <property type="entry name" value="LIPL45-RELATED LIPOPROTEIN-RELATED"/>
    <property type="match status" value="1"/>
</dbReference>
<dbReference type="InterPro" id="IPR006860">
    <property type="entry name" value="FecR"/>
</dbReference>
<evidence type="ECO:0000259" key="2">
    <source>
        <dbReference type="Pfam" id="PF04773"/>
    </source>
</evidence>
<dbReference type="OrthoDB" id="369729at2"/>
<sequence>MTSAKHGERPVMTARSLQTAGWALQGMALGSAMLLISAVSPVAAADSVGKVLLSTGQTQARAADGTVRPLARRDAVVADDTLETAADSQLQVRMIDNAIIALTPESVFQLKTYQFNAQRPQDGQAFMELVKGGMRTLSGQIGKSDPASYQLETPVASIGIRGTHYQLLYCDLRCARDFNSQEGLAGGVYSGAIGIRPHGANSQEQVVSSPHFFFIDRHTGRLTLLDTPPPMLRGLVPAGDVSAEVQRMLDTGVLPVRGDHLSQPEVLSKEPCDRCSGSGNSNTSSSETPVAD</sequence>
<feature type="region of interest" description="Disordered" evidence="1">
    <location>
        <begin position="267"/>
        <end position="292"/>
    </location>
</feature>
<comment type="caution">
    <text evidence="3">The sequence shown here is derived from an EMBL/GenBank/DDBJ whole genome shotgun (WGS) entry which is preliminary data.</text>
</comment>
<name>A0A2S5KRI2_9PROT</name>
<feature type="compositionally biased region" description="Low complexity" evidence="1">
    <location>
        <begin position="276"/>
        <end position="286"/>
    </location>
</feature>
<dbReference type="Proteomes" id="UP000238196">
    <property type="component" value="Unassembled WGS sequence"/>
</dbReference>
<dbReference type="AlphaFoldDB" id="A0A2S5KRI2"/>
<evidence type="ECO:0000256" key="1">
    <source>
        <dbReference type="SAM" id="MobiDB-lite"/>
    </source>
</evidence>
<gene>
    <name evidence="3" type="ORF">C4K68_10230</name>
</gene>
<feature type="domain" description="FecR protein" evidence="2">
    <location>
        <begin position="80"/>
        <end position="167"/>
    </location>
</feature>
<protein>
    <recommendedName>
        <fullName evidence="2">FecR protein domain-containing protein</fullName>
    </recommendedName>
</protein>
<accession>A0A2S5KRI2</accession>
<proteinExistence type="predicted"/>
<reference evidence="3 4" key="1">
    <citation type="submission" date="2018-02" db="EMBL/GenBank/DDBJ databases">
        <title>novel marine gammaproteobacteria from coastal saline agro ecosystem.</title>
        <authorList>
            <person name="Krishnan R."/>
            <person name="Ramesh Kumar N."/>
        </authorList>
    </citation>
    <scope>NUCLEOTIDE SEQUENCE [LARGE SCALE GENOMIC DNA]</scope>
    <source>
        <strain evidence="3 4">228</strain>
    </source>
</reference>
<organism evidence="3 4">
    <name type="scientific">Proteobacteria bacterium 228</name>
    <dbReference type="NCBI Taxonomy" id="2083153"/>
    <lineage>
        <taxon>Bacteria</taxon>
        <taxon>Pseudomonadati</taxon>
        <taxon>Pseudomonadota</taxon>
    </lineage>
</organism>
<evidence type="ECO:0000313" key="3">
    <source>
        <dbReference type="EMBL" id="PPC77461.1"/>
    </source>
</evidence>
<dbReference type="Pfam" id="PF04773">
    <property type="entry name" value="FecR"/>
    <property type="match status" value="1"/>
</dbReference>
<evidence type="ECO:0000313" key="4">
    <source>
        <dbReference type="Proteomes" id="UP000238196"/>
    </source>
</evidence>